<dbReference type="RefSeq" id="WP_107939308.1">
    <property type="nucleotide sequence ID" value="NZ_QANS01000002.1"/>
</dbReference>
<dbReference type="PROSITE" id="PS51257">
    <property type="entry name" value="PROKAR_LIPOPROTEIN"/>
    <property type="match status" value="1"/>
</dbReference>
<keyword evidence="3" id="KW-1185">Reference proteome</keyword>
<evidence type="ECO:0000313" key="2">
    <source>
        <dbReference type="EMBL" id="PTU32116.1"/>
    </source>
</evidence>
<protein>
    <submittedName>
        <fullName evidence="2">Uncharacterized protein</fullName>
    </submittedName>
</protein>
<dbReference type="InterPro" id="IPR011990">
    <property type="entry name" value="TPR-like_helical_dom_sf"/>
</dbReference>
<dbReference type="OrthoDB" id="6196966at2"/>
<evidence type="ECO:0000256" key="1">
    <source>
        <dbReference type="SAM" id="MobiDB-lite"/>
    </source>
</evidence>
<reference evidence="2 3" key="1">
    <citation type="submission" date="2018-04" db="EMBL/GenBank/DDBJ databases">
        <title>Novel species isolated from glacier.</title>
        <authorList>
            <person name="Liu Q."/>
            <person name="Xin Y.-H."/>
        </authorList>
    </citation>
    <scope>NUCLEOTIDE SEQUENCE [LARGE SCALE GENOMIC DNA]</scope>
    <source>
        <strain evidence="2 3">GT1R17</strain>
    </source>
</reference>
<dbReference type="Pfam" id="PF14559">
    <property type="entry name" value="TPR_19"/>
    <property type="match status" value="1"/>
</dbReference>
<dbReference type="SUPFAM" id="SSF48452">
    <property type="entry name" value="TPR-like"/>
    <property type="match status" value="1"/>
</dbReference>
<dbReference type="Gene3D" id="1.25.40.10">
    <property type="entry name" value="Tetratricopeptide repeat domain"/>
    <property type="match status" value="1"/>
</dbReference>
<accession>A0A2T5MHQ8</accession>
<dbReference type="Proteomes" id="UP000244248">
    <property type="component" value="Unassembled WGS sequence"/>
</dbReference>
<dbReference type="AlphaFoldDB" id="A0A2T5MHQ8"/>
<organism evidence="2 3">
    <name type="scientific">Stenotrophobium rhamnosiphilum</name>
    <dbReference type="NCBI Taxonomy" id="2029166"/>
    <lineage>
        <taxon>Bacteria</taxon>
        <taxon>Pseudomonadati</taxon>
        <taxon>Pseudomonadota</taxon>
        <taxon>Gammaproteobacteria</taxon>
        <taxon>Nevskiales</taxon>
        <taxon>Nevskiaceae</taxon>
        <taxon>Stenotrophobium</taxon>
    </lineage>
</organism>
<sequence>MTQWIKVGAVVLTLVVAGCQTARGRHESNVPPQPTQPSAPASKPGYGVVTPPLGEPTPVAPTTPVAPGTDSVLAPPTEKVLPNFPKSADAISGPAVLSLLRSAQSARAAGQYAQAAGSLERALRIEPRNYFVWSTLADTYLRQKSYDQAESVAQKSNSIARGNVYVLQENWRVIRDSRTARNNPAGAAEAQSRIDVIQQMLQPAVLPVAPQ</sequence>
<proteinExistence type="predicted"/>
<gene>
    <name evidence="2" type="ORF">CJD38_05460</name>
</gene>
<feature type="region of interest" description="Disordered" evidence="1">
    <location>
        <begin position="24"/>
        <end position="57"/>
    </location>
</feature>
<comment type="caution">
    <text evidence="2">The sequence shown here is derived from an EMBL/GenBank/DDBJ whole genome shotgun (WGS) entry which is preliminary data.</text>
</comment>
<dbReference type="EMBL" id="QANS01000002">
    <property type="protein sequence ID" value="PTU32116.1"/>
    <property type="molecule type" value="Genomic_DNA"/>
</dbReference>
<name>A0A2T5MHQ8_9GAMM</name>
<evidence type="ECO:0000313" key="3">
    <source>
        <dbReference type="Proteomes" id="UP000244248"/>
    </source>
</evidence>